<keyword evidence="1" id="KW-1133">Transmembrane helix</keyword>
<feature type="transmembrane region" description="Helical" evidence="1">
    <location>
        <begin position="443"/>
        <end position="460"/>
    </location>
</feature>
<keyword evidence="1" id="KW-0472">Membrane</keyword>
<dbReference type="PANTHER" id="PTHR36840">
    <property type="entry name" value="BLL5714 PROTEIN"/>
    <property type="match status" value="1"/>
</dbReference>
<keyword evidence="1" id="KW-0812">Transmembrane</keyword>
<gene>
    <name evidence="2" type="ORF">TrST_g13590</name>
</gene>
<evidence type="ECO:0000256" key="1">
    <source>
        <dbReference type="SAM" id="Phobius"/>
    </source>
</evidence>
<protein>
    <submittedName>
        <fullName evidence="2">Uncharacterized protein</fullName>
    </submittedName>
</protein>
<feature type="transmembrane region" description="Helical" evidence="1">
    <location>
        <begin position="415"/>
        <end position="431"/>
    </location>
</feature>
<sequence>MPAGGGLRAKEIDSLMTPPVEVSFTELFFDLAIVSSTARLSEYAGSEGELSLDLRYVVFMFAFWYSWHQTNLLYNVTFETGKFRVSCICLKMIFLTFMASCITEHQTFDDDCRFGYYYIGTKLIDSALMARALYEASYNQSVNSASLKGVIGNVVSMIFHVLMWAAACAFSTEGSIISAYMACECIAFFLVRPLTQVLWLKFLKPEIDRAVEERKKEILRRAGEGEEIGVLEDEGGEQSNHTIKFDFKHFRERQALLVILVLGEAVAASTITESEEGSFSKTNLIAALCIAISFLLKHINMDCPNAYEFKEAVEALGFKHNPDRDQKFLPFFGIFFLPLFYGVLLGCTTLVATGFRISLAAASSGEDHHLQNNQAATSYALALTVCVNAILKCVKFDQEWMQALVAEGFTDFRPVMELSVAGIMALLGAVFSNIEANDAADSYVYFFSIHALLLLILAALEQSYLNLMIKKLETGGGGVDVIVEEEEKDEEAIMKVLGKPLIENNEDEFDISLKEAGGGGGGEDSNAI</sequence>
<organism evidence="2 3">
    <name type="scientific">Triparma strigata</name>
    <dbReference type="NCBI Taxonomy" id="1606541"/>
    <lineage>
        <taxon>Eukaryota</taxon>
        <taxon>Sar</taxon>
        <taxon>Stramenopiles</taxon>
        <taxon>Ochrophyta</taxon>
        <taxon>Bolidophyceae</taxon>
        <taxon>Parmales</taxon>
        <taxon>Triparmaceae</taxon>
        <taxon>Triparma</taxon>
    </lineage>
</organism>
<feature type="transmembrane region" description="Helical" evidence="1">
    <location>
        <begin position="375"/>
        <end position="394"/>
    </location>
</feature>
<accession>A0A9W7A747</accession>
<keyword evidence="3" id="KW-1185">Reference proteome</keyword>
<reference evidence="3" key="1">
    <citation type="journal article" date="2023" name="Commun. Biol.">
        <title>Genome analysis of Parmales, the sister group of diatoms, reveals the evolutionary specialization of diatoms from phago-mixotrophs to photoautotrophs.</title>
        <authorList>
            <person name="Ban H."/>
            <person name="Sato S."/>
            <person name="Yoshikawa S."/>
            <person name="Yamada K."/>
            <person name="Nakamura Y."/>
            <person name="Ichinomiya M."/>
            <person name="Sato N."/>
            <person name="Blanc-Mathieu R."/>
            <person name="Endo H."/>
            <person name="Kuwata A."/>
            <person name="Ogata H."/>
        </authorList>
    </citation>
    <scope>NUCLEOTIDE SEQUENCE [LARGE SCALE GENOMIC DNA]</scope>
    <source>
        <strain evidence="3">NIES 3701</strain>
    </source>
</reference>
<dbReference type="Proteomes" id="UP001165085">
    <property type="component" value="Unassembled WGS sequence"/>
</dbReference>
<dbReference type="EMBL" id="BRXY01000078">
    <property type="protein sequence ID" value="GMH62545.1"/>
    <property type="molecule type" value="Genomic_DNA"/>
</dbReference>
<dbReference type="InterPro" id="IPR010640">
    <property type="entry name" value="Low_temperature_requirement_A"/>
</dbReference>
<dbReference type="PANTHER" id="PTHR36840:SF1">
    <property type="entry name" value="BLL5714 PROTEIN"/>
    <property type="match status" value="1"/>
</dbReference>
<feature type="transmembrane region" description="Helical" evidence="1">
    <location>
        <begin position="328"/>
        <end position="355"/>
    </location>
</feature>
<proteinExistence type="predicted"/>
<dbReference type="OrthoDB" id="196654at2759"/>
<evidence type="ECO:0000313" key="3">
    <source>
        <dbReference type="Proteomes" id="UP001165085"/>
    </source>
</evidence>
<dbReference type="AlphaFoldDB" id="A0A9W7A747"/>
<dbReference type="Pfam" id="PF06772">
    <property type="entry name" value="LtrA"/>
    <property type="match status" value="1"/>
</dbReference>
<name>A0A9W7A747_9STRA</name>
<comment type="caution">
    <text evidence="2">The sequence shown here is derived from an EMBL/GenBank/DDBJ whole genome shotgun (WGS) entry which is preliminary data.</text>
</comment>
<evidence type="ECO:0000313" key="2">
    <source>
        <dbReference type="EMBL" id="GMH62545.1"/>
    </source>
</evidence>